<dbReference type="OrthoDB" id="9786526at2"/>
<dbReference type="InterPro" id="IPR036390">
    <property type="entry name" value="WH_DNA-bd_sf"/>
</dbReference>
<accession>A0A4Y3IPT4</accession>
<dbReference type="AlphaFoldDB" id="A0A4Y3IPT4"/>
<dbReference type="InterPro" id="IPR058163">
    <property type="entry name" value="LysR-type_TF_proteobact-type"/>
</dbReference>
<sequence length="313" mass="35114">MISTKNMTNLYWFCLSVECGGFAAASVKANTSAPTVSRSVANLEKHLSEKLLHRDSKNFQLTNAGEEIYNKFSGLFNGLEQQWQSLSNAQGELTGDIHISCPEPFADFFLQALALEFMAEHPKVNIHVHFASDADTFISEQIDLAIVTMPATASHLVQRQLFETELALAASKTYLMNRGTPEVARDLLKHSVLAGNNFPYWLLKENSETIKIPIKPKYSVNSLRLNIEAAIEGAGICLMPKIVLEQLTLQNKLVSVLPGVECPKGTAYLVWTDRKMIASRVVAFRDLVFNRMDSNAEKLWRNMFRKPKRGLKH</sequence>
<organism evidence="6 7">
    <name type="scientific">Vibrio comitans NBRC 102076</name>
    <dbReference type="NCBI Taxonomy" id="1219078"/>
    <lineage>
        <taxon>Bacteria</taxon>
        <taxon>Pseudomonadati</taxon>
        <taxon>Pseudomonadota</taxon>
        <taxon>Gammaproteobacteria</taxon>
        <taxon>Vibrionales</taxon>
        <taxon>Vibrionaceae</taxon>
        <taxon>Vibrio</taxon>
    </lineage>
</organism>
<dbReference type="Gene3D" id="1.10.10.10">
    <property type="entry name" value="Winged helix-like DNA-binding domain superfamily/Winged helix DNA-binding domain"/>
    <property type="match status" value="1"/>
</dbReference>
<dbReference type="PANTHER" id="PTHR30537:SF68">
    <property type="entry name" value="TRANSCRIPTIONAL REGULATOR-RELATED"/>
    <property type="match status" value="1"/>
</dbReference>
<keyword evidence="3" id="KW-0238">DNA-binding</keyword>
<dbReference type="CDD" id="cd08422">
    <property type="entry name" value="PBP2_CrgA_like"/>
    <property type="match status" value="1"/>
</dbReference>
<evidence type="ECO:0000256" key="2">
    <source>
        <dbReference type="ARBA" id="ARBA00023015"/>
    </source>
</evidence>
<keyword evidence="2" id="KW-0805">Transcription regulation</keyword>
<dbReference type="GO" id="GO:0006351">
    <property type="term" value="P:DNA-templated transcription"/>
    <property type="evidence" value="ECO:0007669"/>
    <property type="project" value="TreeGrafter"/>
</dbReference>
<name>A0A4Y3IPT4_9VIBR</name>
<dbReference type="InterPro" id="IPR005119">
    <property type="entry name" value="LysR_subst-bd"/>
</dbReference>
<comment type="caution">
    <text evidence="6">The sequence shown here is derived from an EMBL/GenBank/DDBJ whole genome shotgun (WGS) entry which is preliminary data.</text>
</comment>
<feature type="domain" description="HTH lysR-type" evidence="5">
    <location>
        <begin position="17"/>
        <end position="62"/>
    </location>
</feature>
<keyword evidence="4" id="KW-0804">Transcription</keyword>
<dbReference type="Gene3D" id="3.40.190.290">
    <property type="match status" value="1"/>
</dbReference>
<comment type="similarity">
    <text evidence="1">Belongs to the LysR transcriptional regulatory family.</text>
</comment>
<dbReference type="PROSITE" id="PS50931">
    <property type="entry name" value="HTH_LYSR"/>
    <property type="match status" value="1"/>
</dbReference>
<dbReference type="InterPro" id="IPR036388">
    <property type="entry name" value="WH-like_DNA-bd_sf"/>
</dbReference>
<dbReference type="SUPFAM" id="SSF46785">
    <property type="entry name" value="Winged helix' DNA-binding domain"/>
    <property type="match status" value="1"/>
</dbReference>
<gene>
    <name evidence="6" type="ORF">VCO01S_27240</name>
</gene>
<keyword evidence="7" id="KW-1185">Reference proteome</keyword>
<protein>
    <submittedName>
        <fullName evidence="6">LysR family transcriptional regulator</fullName>
    </submittedName>
</protein>
<proteinExistence type="inferred from homology"/>
<dbReference type="RefSeq" id="WP_141271893.1">
    <property type="nucleotide sequence ID" value="NZ_BJLH01000012.1"/>
</dbReference>
<dbReference type="Pfam" id="PF00126">
    <property type="entry name" value="HTH_1"/>
    <property type="match status" value="1"/>
</dbReference>
<evidence type="ECO:0000313" key="6">
    <source>
        <dbReference type="EMBL" id="GEA61531.1"/>
    </source>
</evidence>
<evidence type="ECO:0000256" key="3">
    <source>
        <dbReference type="ARBA" id="ARBA00023125"/>
    </source>
</evidence>
<dbReference type="InterPro" id="IPR000847">
    <property type="entry name" value="LysR_HTH_N"/>
</dbReference>
<dbReference type="EMBL" id="BJLH01000012">
    <property type="protein sequence ID" value="GEA61531.1"/>
    <property type="molecule type" value="Genomic_DNA"/>
</dbReference>
<reference evidence="6 7" key="1">
    <citation type="submission" date="2019-06" db="EMBL/GenBank/DDBJ databases">
        <title>Whole genome shotgun sequence of Vibrio comitans NBRC 102076.</title>
        <authorList>
            <person name="Hosoyama A."/>
            <person name="Uohara A."/>
            <person name="Ohji S."/>
            <person name="Ichikawa N."/>
        </authorList>
    </citation>
    <scope>NUCLEOTIDE SEQUENCE [LARGE SCALE GENOMIC DNA]</scope>
    <source>
        <strain evidence="6 7">NBRC 102076</strain>
    </source>
</reference>
<evidence type="ECO:0000313" key="7">
    <source>
        <dbReference type="Proteomes" id="UP000318242"/>
    </source>
</evidence>
<dbReference type="Proteomes" id="UP000318242">
    <property type="component" value="Unassembled WGS sequence"/>
</dbReference>
<dbReference type="PANTHER" id="PTHR30537">
    <property type="entry name" value="HTH-TYPE TRANSCRIPTIONAL REGULATOR"/>
    <property type="match status" value="1"/>
</dbReference>
<dbReference type="Pfam" id="PF03466">
    <property type="entry name" value="LysR_substrate"/>
    <property type="match status" value="1"/>
</dbReference>
<dbReference type="SUPFAM" id="SSF53850">
    <property type="entry name" value="Periplasmic binding protein-like II"/>
    <property type="match status" value="1"/>
</dbReference>
<evidence type="ECO:0000256" key="4">
    <source>
        <dbReference type="ARBA" id="ARBA00023163"/>
    </source>
</evidence>
<dbReference type="GO" id="GO:0043565">
    <property type="term" value="F:sequence-specific DNA binding"/>
    <property type="evidence" value="ECO:0007669"/>
    <property type="project" value="TreeGrafter"/>
</dbReference>
<evidence type="ECO:0000256" key="1">
    <source>
        <dbReference type="ARBA" id="ARBA00009437"/>
    </source>
</evidence>
<dbReference type="GO" id="GO:0003700">
    <property type="term" value="F:DNA-binding transcription factor activity"/>
    <property type="evidence" value="ECO:0007669"/>
    <property type="project" value="InterPro"/>
</dbReference>
<evidence type="ECO:0000259" key="5">
    <source>
        <dbReference type="PROSITE" id="PS50931"/>
    </source>
</evidence>